<organism evidence="2 3">
    <name type="scientific">Hyaloscypha bicolor E</name>
    <dbReference type="NCBI Taxonomy" id="1095630"/>
    <lineage>
        <taxon>Eukaryota</taxon>
        <taxon>Fungi</taxon>
        <taxon>Dikarya</taxon>
        <taxon>Ascomycota</taxon>
        <taxon>Pezizomycotina</taxon>
        <taxon>Leotiomycetes</taxon>
        <taxon>Helotiales</taxon>
        <taxon>Hyaloscyphaceae</taxon>
        <taxon>Hyaloscypha</taxon>
        <taxon>Hyaloscypha bicolor</taxon>
    </lineage>
</organism>
<name>A0A2J6TI65_9HELO</name>
<feature type="domain" description="Heterokaryon incompatibility" evidence="1">
    <location>
        <begin position="52"/>
        <end position="175"/>
    </location>
</feature>
<dbReference type="EMBL" id="KZ613783">
    <property type="protein sequence ID" value="PMD62715.1"/>
    <property type="molecule type" value="Genomic_DNA"/>
</dbReference>
<dbReference type="InParanoid" id="A0A2J6TI65"/>
<protein>
    <submittedName>
        <fullName evidence="2">HET-domain-containing protein</fullName>
    </submittedName>
</protein>
<proteinExistence type="predicted"/>
<evidence type="ECO:0000313" key="3">
    <source>
        <dbReference type="Proteomes" id="UP000235371"/>
    </source>
</evidence>
<dbReference type="AlphaFoldDB" id="A0A2J6TI65"/>
<evidence type="ECO:0000313" key="2">
    <source>
        <dbReference type="EMBL" id="PMD62715.1"/>
    </source>
</evidence>
<keyword evidence="3" id="KW-1185">Reference proteome</keyword>
<dbReference type="Pfam" id="PF06985">
    <property type="entry name" value="HET"/>
    <property type="match status" value="1"/>
</dbReference>
<dbReference type="OrthoDB" id="2157530at2759"/>
<dbReference type="InterPro" id="IPR010730">
    <property type="entry name" value="HET"/>
</dbReference>
<dbReference type="STRING" id="1095630.A0A2J6TI65"/>
<evidence type="ECO:0000259" key="1">
    <source>
        <dbReference type="Pfam" id="PF06985"/>
    </source>
</evidence>
<dbReference type="InterPro" id="IPR052895">
    <property type="entry name" value="HetReg/Transcr_Mod"/>
</dbReference>
<sequence>MAPLLPASMAQYTYSTLKPSNFRFLILLPGDGDDIVNCLLQESIIRQPNSEYEALSYVWGDDKKPHLVLCEGKELAVTTSLWTALRRLRLPQERRTLWADAICINQADLGERADQVQLMRQIYDGAARVIIWLGEETDVMRRAFPLIDHFTISNQIVLQHFFENPWFLRAWVFQEAVCAKSAIVQCGGLQIDFEILELFATLFFVNELTTILPTAESRGSHHQLYAIRNVRRLYARGEKHTIFRLLAGSAGAGAKDPRDQLFSLARDCSRAAFTVPP</sequence>
<dbReference type="PANTHER" id="PTHR24148">
    <property type="entry name" value="ANKYRIN REPEAT DOMAIN-CONTAINING PROTEIN 39 HOMOLOG-RELATED"/>
    <property type="match status" value="1"/>
</dbReference>
<gene>
    <name evidence="2" type="ORF">K444DRAFT_586008</name>
</gene>
<reference evidence="2 3" key="1">
    <citation type="submission" date="2016-04" db="EMBL/GenBank/DDBJ databases">
        <title>A degradative enzymes factory behind the ericoid mycorrhizal symbiosis.</title>
        <authorList>
            <consortium name="DOE Joint Genome Institute"/>
            <person name="Martino E."/>
            <person name="Morin E."/>
            <person name="Grelet G."/>
            <person name="Kuo A."/>
            <person name="Kohler A."/>
            <person name="Daghino S."/>
            <person name="Barry K."/>
            <person name="Choi C."/>
            <person name="Cichocki N."/>
            <person name="Clum A."/>
            <person name="Copeland A."/>
            <person name="Hainaut M."/>
            <person name="Haridas S."/>
            <person name="Labutti K."/>
            <person name="Lindquist E."/>
            <person name="Lipzen A."/>
            <person name="Khouja H.-R."/>
            <person name="Murat C."/>
            <person name="Ohm R."/>
            <person name="Olson A."/>
            <person name="Spatafora J."/>
            <person name="Veneault-Fourrey C."/>
            <person name="Henrissat B."/>
            <person name="Grigoriev I."/>
            <person name="Martin F."/>
            <person name="Perotto S."/>
        </authorList>
    </citation>
    <scope>NUCLEOTIDE SEQUENCE [LARGE SCALE GENOMIC DNA]</scope>
    <source>
        <strain evidence="2 3">E</strain>
    </source>
</reference>
<dbReference type="RefSeq" id="XP_024739619.1">
    <property type="nucleotide sequence ID" value="XM_024877957.1"/>
</dbReference>
<dbReference type="GeneID" id="36586034"/>
<accession>A0A2J6TI65</accession>
<dbReference type="PANTHER" id="PTHR24148:SF64">
    <property type="entry name" value="HETEROKARYON INCOMPATIBILITY DOMAIN-CONTAINING PROTEIN"/>
    <property type="match status" value="1"/>
</dbReference>
<dbReference type="Proteomes" id="UP000235371">
    <property type="component" value="Unassembled WGS sequence"/>
</dbReference>